<evidence type="ECO:0000256" key="3">
    <source>
        <dbReference type="ARBA" id="ARBA00023163"/>
    </source>
</evidence>
<evidence type="ECO:0000313" key="6">
    <source>
        <dbReference type="EMBL" id="MDM0043827.1"/>
    </source>
</evidence>
<dbReference type="Pfam" id="PF00392">
    <property type="entry name" value="GntR"/>
    <property type="match status" value="1"/>
</dbReference>
<dbReference type="SUPFAM" id="SSF48008">
    <property type="entry name" value="GntR ligand-binding domain-like"/>
    <property type="match status" value="1"/>
</dbReference>
<evidence type="ECO:0000256" key="2">
    <source>
        <dbReference type="ARBA" id="ARBA00023125"/>
    </source>
</evidence>
<keyword evidence="2" id="KW-0238">DNA-binding</keyword>
<dbReference type="Gene3D" id="1.20.120.530">
    <property type="entry name" value="GntR ligand-binding domain-like"/>
    <property type="match status" value="1"/>
</dbReference>
<dbReference type="RefSeq" id="WP_286658906.1">
    <property type="nucleotide sequence ID" value="NZ_JASZYV010000001.1"/>
</dbReference>
<organism evidence="6 7">
    <name type="scientific">Variovorax dokdonensis</name>
    <dbReference type="NCBI Taxonomy" id="344883"/>
    <lineage>
        <taxon>Bacteria</taxon>
        <taxon>Pseudomonadati</taxon>
        <taxon>Pseudomonadota</taxon>
        <taxon>Betaproteobacteria</taxon>
        <taxon>Burkholderiales</taxon>
        <taxon>Comamonadaceae</taxon>
        <taxon>Variovorax</taxon>
    </lineage>
</organism>
<dbReference type="PANTHER" id="PTHR43537">
    <property type="entry name" value="TRANSCRIPTIONAL REGULATOR, GNTR FAMILY"/>
    <property type="match status" value="1"/>
</dbReference>
<dbReference type="PANTHER" id="PTHR43537:SF5">
    <property type="entry name" value="UXU OPERON TRANSCRIPTIONAL REGULATOR"/>
    <property type="match status" value="1"/>
</dbReference>
<evidence type="ECO:0000256" key="1">
    <source>
        <dbReference type="ARBA" id="ARBA00023015"/>
    </source>
</evidence>
<dbReference type="PROSITE" id="PS50949">
    <property type="entry name" value="HTH_GNTR"/>
    <property type="match status" value="1"/>
</dbReference>
<keyword evidence="3" id="KW-0804">Transcription</keyword>
<dbReference type="InterPro" id="IPR008920">
    <property type="entry name" value="TF_FadR/GntR_C"/>
</dbReference>
<name>A0ABT7N7B2_9BURK</name>
<dbReference type="Pfam" id="PF07729">
    <property type="entry name" value="FCD"/>
    <property type="match status" value="1"/>
</dbReference>
<dbReference type="InterPro" id="IPR036390">
    <property type="entry name" value="WH_DNA-bd_sf"/>
</dbReference>
<dbReference type="InterPro" id="IPR011711">
    <property type="entry name" value="GntR_C"/>
</dbReference>
<evidence type="ECO:0000313" key="7">
    <source>
        <dbReference type="Proteomes" id="UP001174908"/>
    </source>
</evidence>
<comment type="caution">
    <text evidence="6">The sequence shown here is derived from an EMBL/GenBank/DDBJ whole genome shotgun (WGS) entry which is preliminary data.</text>
</comment>
<dbReference type="InterPro" id="IPR036388">
    <property type="entry name" value="WH-like_DNA-bd_sf"/>
</dbReference>
<dbReference type="Proteomes" id="UP001174908">
    <property type="component" value="Unassembled WGS sequence"/>
</dbReference>
<dbReference type="SUPFAM" id="SSF46785">
    <property type="entry name" value="Winged helix' DNA-binding domain"/>
    <property type="match status" value="1"/>
</dbReference>
<reference evidence="6" key="1">
    <citation type="submission" date="2023-06" db="EMBL/GenBank/DDBJ databases">
        <authorList>
            <person name="Jiang Y."/>
            <person name="Liu Q."/>
        </authorList>
    </citation>
    <scope>NUCLEOTIDE SEQUENCE</scope>
    <source>
        <strain evidence="6">CGMCC 1.12089</strain>
    </source>
</reference>
<feature type="domain" description="HTH gntR-type" evidence="5">
    <location>
        <begin position="23"/>
        <end position="91"/>
    </location>
</feature>
<proteinExistence type="predicted"/>
<evidence type="ECO:0000256" key="4">
    <source>
        <dbReference type="SAM" id="MobiDB-lite"/>
    </source>
</evidence>
<feature type="compositionally biased region" description="Basic and acidic residues" evidence="4">
    <location>
        <begin position="265"/>
        <end position="279"/>
    </location>
</feature>
<dbReference type="SMART" id="SM00895">
    <property type="entry name" value="FCD"/>
    <property type="match status" value="1"/>
</dbReference>
<dbReference type="SMART" id="SM00345">
    <property type="entry name" value="HTH_GNTR"/>
    <property type="match status" value="1"/>
</dbReference>
<accession>A0ABT7N7B2</accession>
<dbReference type="EMBL" id="JASZYV010000001">
    <property type="protein sequence ID" value="MDM0043827.1"/>
    <property type="molecule type" value="Genomic_DNA"/>
</dbReference>
<sequence>MLQTPRNPPPAVLSPLPLRQPADRLSDRLAQRLAGLIESGKLAPGERLPTEQQLATAHGVSRTVVREAVHQLKSRSLVSARQGSGVYVMAAPSNLPLAFDPSVLDSVEAVVHVVEVRRVLEGEIAALAAERATRAQVAAIRRALKAIDAAVAQGSDGVAEDLAFHRAIGEASGNPQFGLLLGFLEQYLREGMRITRGNEARRLDFMQEVQLEHRAIVDAIAARDPDAARASALRHIGRGRQRLVEGGVLTPAPAPRSPARARPAVRADRQSKRIKENTR</sequence>
<keyword evidence="7" id="KW-1185">Reference proteome</keyword>
<keyword evidence="1" id="KW-0805">Transcription regulation</keyword>
<protein>
    <submittedName>
        <fullName evidence="6">FadR/GntR family transcriptional regulator</fullName>
    </submittedName>
</protein>
<dbReference type="InterPro" id="IPR000524">
    <property type="entry name" value="Tscrpt_reg_HTH_GntR"/>
</dbReference>
<dbReference type="Gene3D" id="1.10.10.10">
    <property type="entry name" value="Winged helix-like DNA-binding domain superfamily/Winged helix DNA-binding domain"/>
    <property type="match status" value="1"/>
</dbReference>
<dbReference type="CDD" id="cd07377">
    <property type="entry name" value="WHTH_GntR"/>
    <property type="match status" value="1"/>
</dbReference>
<gene>
    <name evidence="6" type="ORF">QTH91_04965</name>
</gene>
<evidence type="ECO:0000259" key="5">
    <source>
        <dbReference type="PROSITE" id="PS50949"/>
    </source>
</evidence>
<dbReference type="PRINTS" id="PR00035">
    <property type="entry name" value="HTHGNTR"/>
</dbReference>
<feature type="region of interest" description="Disordered" evidence="4">
    <location>
        <begin position="244"/>
        <end position="279"/>
    </location>
</feature>